<protein>
    <submittedName>
        <fullName evidence="1">Genomic scaffold, ProqFM164S01</fullName>
    </submittedName>
</protein>
<dbReference type="AlphaFoldDB" id="W6PWJ3"/>
<evidence type="ECO:0000313" key="2">
    <source>
        <dbReference type="Proteomes" id="UP000030686"/>
    </source>
</evidence>
<reference evidence="1" key="1">
    <citation type="journal article" date="2014" name="Nat. Commun.">
        <title>Multiple recent horizontal transfers of a large genomic region in cheese making fungi.</title>
        <authorList>
            <person name="Cheeseman K."/>
            <person name="Ropars J."/>
            <person name="Renault P."/>
            <person name="Dupont J."/>
            <person name="Gouzy J."/>
            <person name="Branca A."/>
            <person name="Abraham A.L."/>
            <person name="Ceppi M."/>
            <person name="Conseiller E."/>
            <person name="Debuchy R."/>
            <person name="Malagnac F."/>
            <person name="Goarin A."/>
            <person name="Silar P."/>
            <person name="Lacoste S."/>
            <person name="Sallet E."/>
            <person name="Bensimon A."/>
            <person name="Giraud T."/>
            <person name="Brygoo Y."/>
        </authorList>
    </citation>
    <scope>NUCLEOTIDE SEQUENCE [LARGE SCALE GENOMIC DNA]</scope>
    <source>
        <strain evidence="1">FM164</strain>
    </source>
</reference>
<dbReference type="Proteomes" id="UP000030686">
    <property type="component" value="Unassembled WGS sequence"/>
</dbReference>
<name>W6PWJ3_PENRF</name>
<keyword evidence="2" id="KW-1185">Reference proteome</keyword>
<organism evidence="1 2">
    <name type="scientific">Penicillium roqueforti (strain FM164)</name>
    <dbReference type="NCBI Taxonomy" id="1365484"/>
    <lineage>
        <taxon>Eukaryota</taxon>
        <taxon>Fungi</taxon>
        <taxon>Dikarya</taxon>
        <taxon>Ascomycota</taxon>
        <taxon>Pezizomycotina</taxon>
        <taxon>Eurotiomycetes</taxon>
        <taxon>Eurotiomycetidae</taxon>
        <taxon>Eurotiales</taxon>
        <taxon>Aspergillaceae</taxon>
        <taxon>Penicillium</taxon>
    </lineage>
</organism>
<gene>
    <name evidence="1" type="ORF">PROQFM164_S01g002439</name>
</gene>
<evidence type="ECO:0000313" key="1">
    <source>
        <dbReference type="EMBL" id="CDM28628.1"/>
    </source>
</evidence>
<accession>W6PWJ3</accession>
<proteinExistence type="predicted"/>
<sequence length="62" mass="7110">MQMSAPVRRMGGMVPSKTVQIVIYRYHLTIQPAATDPLYITRDNRTYHVNADVIEQITFSIT</sequence>
<dbReference type="EMBL" id="HG792015">
    <property type="protein sequence ID" value="CDM28628.1"/>
    <property type="molecule type" value="Genomic_DNA"/>
</dbReference>